<feature type="chain" id="PRO_5047016196" evidence="2">
    <location>
        <begin position="27"/>
        <end position="202"/>
    </location>
</feature>
<evidence type="ECO:0000256" key="1">
    <source>
        <dbReference type="ARBA" id="ARBA00022729"/>
    </source>
</evidence>
<dbReference type="EMBL" id="JAHKPV010000018">
    <property type="protein sequence ID" value="MBU2874355.1"/>
    <property type="molecule type" value="Genomic_DNA"/>
</dbReference>
<protein>
    <submittedName>
        <fullName evidence="4">Porin family protein</fullName>
    </submittedName>
</protein>
<proteinExistence type="predicted"/>
<feature type="signal peptide" evidence="2">
    <location>
        <begin position="1"/>
        <end position="26"/>
    </location>
</feature>
<dbReference type="RefSeq" id="WP_216008200.1">
    <property type="nucleotide sequence ID" value="NZ_JAHKPV010000018.1"/>
</dbReference>
<accession>A0ABS6AA18</accession>
<reference evidence="4 5" key="1">
    <citation type="submission" date="2021-05" db="EMBL/GenBank/DDBJ databases">
        <title>Draft genomes of bacteria isolated from model marine particles.</title>
        <authorList>
            <person name="Datta M.S."/>
            <person name="Schwartzman J.A."/>
            <person name="Enke T.N."/>
            <person name="Saavedra J."/>
            <person name="Cermak N."/>
            <person name="Cordero O.X."/>
        </authorList>
    </citation>
    <scope>NUCLEOTIDE SEQUENCE [LARGE SCALE GENOMIC DNA]</scope>
    <source>
        <strain evidence="4 5">D2M19</strain>
    </source>
</reference>
<sequence length="202" mass="22366">MNKVVRTNLLLFLVPACLLSAQTALAQETPREDKHYLGLLVTAFNHRTIGEISSEQATGSGGALVIGSHINDLFHAELRLGSGFRDAEVPNSDLTLAVDYFASWYMGLHYPITDYANVYAQAGFSFIHGTGEFTEEESEGRAQFQDLEGDFPESSFSVSWVLGMDFEIMNDTYLVLEGGKLFEDTGTEANTFQFSTGLKYEF</sequence>
<name>A0ABS6AA18_9GAMM</name>
<organism evidence="4 5">
    <name type="scientific">Marinobacter salexigens</name>
    <dbReference type="NCBI Taxonomy" id="1925763"/>
    <lineage>
        <taxon>Bacteria</taxon>
        <taxon>Pseudomonadati</taxon>
        <taxon>Pseudomonadota</taxon>
        <taxon>Gammaproteobacteria</taxon>
        <taxon>Pseudomonadales</taxon>
        <taxon>Marinobacteraceae</taxon>
        <taxon>Marinobacter</taxon>
    </lineage>
</organism>
<evidence type="ECO:0000313" key="5">
    <source>
        <dbReference type="Proteomes" id="UP000753376"/>
    </source>
</evidence>
<dbReference type="InterPro" id="IPR027385">
    <property type="entry name" value="Beta-barrel_OMP"/>
</dbReference>
<feature type="domain" description="Outer membrane protein beta-barrel" evidence="3">
    <location>
        <begin position="17"/>
        <end position="202"/>
    </location>
</feature>
<dbReference type="Proteomes" id="UP000753376">
    <property type="component" value="Unassembled WGS sequence"/>
</dbReference>
<gene>
    <name evidence="4" type="ORF">KO508_10100</name>
</gene>
<keyword evidence="5" id="KW-1185">Reference proteome</keyword>
<dbReference type="Pfam" id="PF13505">
    <property type="entry name" value="OMP_b-brl"/>
    <property type="match status" value="1"/>
</dbReference>
<evidence type="ECO:0000313" key="4">
    <source>
        <dbReference type="EMBL" id="MBU2874355.1"/>
    </source>
</evidence>
<keyword evidence="1 2" id="KW-0732">Signal</keyword>
<comment type="caution">
    <text evidence="4">The sequence shown here is derived from an EMBL/GenBank/DDBJ whole genome shotgun (WGS) entry which is preliminary data.</text>
</comment>
<evidence type="ECO:0000256" key="2">
    <source>
        <dbReference type="SAM" id="SignalP"/>
    </source>
</evidence>
<evidence type="ECO:0000259" key="3">
    <source>
        <dbReference type="Pfam" id="PF13505"/>
    </source>
</evidence>